<dbReference type="GO" id="GO:0035673">
    <property type="term" value="F:oligopeptide transmembrane transporter activity"/>
    <property type="evidence" value="ECO:0007669"/>
    <property type="project" value="InterPro"/>
</dbReference>
<dbReference type="Pfam" id="PF03169">
    <property type="entry name" value="OPT"/>
    <property type="match status" value="1"/>
</dbReference>
<evidence type="ECO:0000313" key="11">
    <source>
        <dbReference type="Proteomes" id="UP000008694"/>
    </source>
</evidence>
<evidence type="ECO:0000256" key="1">
    <source>
        <dbReference type="ARBA" id="ARBA00004141"/>
    </source>
</evidence>
<dbReference type="eggNOG" id="KOG2262">
    <property type="taxonomic scope" value="Eukaryota"/>
</dbReference>
<keyword evidence="4 9" id="KW-0812">Transmembrane</keyword>
<evidence type="ECO:0000313" key="10">
    <source>
        <dbReference type="EMBL" id="EFH40859.1"/>
    </source>
</evidence>
<evidence type="ECO:0000256" key="4">
    <source>
        <dbReference type="ARBA" id="ARBA00022692"/>
    </source>
</evidence>
<dbReference type="Gramene" id="scaffold_802508.1">
    <property type="protein sequence ID" value="scaffold_802508.1"/>
    <property type="gene ID" value="scaffold_802508.1"/>
</dbReference>
<evidence type="ECO:0000256" key="2">
    <source>
        <dbReference type="ARBA" id="ARBA00005484"/>
    </source>
</evidence>
<feature type="transmembrane region" description="Helical" evidence="9">
    <location>
        <begin position="37"/>
        <end position="58"/>
    </location>
</feature>
<name>D7MR49_ARALL</name>
<sequence length="207" mass="23388">MKRYKDIPSWWFYLMLATTLLISLALCVFLNDEVQMPWWGLVFASAMAFTFTLPISIITATTNQTPGLNIITEYAMGIIYPGRPIANVCFKVYGYMSMAQAVSFLNDFKLGHFMKIPPRSMFLVQFIGTILAGTINITVAWWQLTSIKNICQEELLPPNSPWTCPGDRGNQSRFCPMAALVLEFTKYETGSSGWSRPFPLDSGFSIF</sequence>
<keyword evidence="7 9" id="KW-1133">Transmembrane helix</keyword>
<organism evidence="11">
    <name type="scientific">Arabidopsis lyrata subsp. lyrata</name>
    <name type="common">Lyre-leaved rock-cress</name>
    <dbReference type="NCBI Taxonomy" id="81972"/>
    <lineage>
        <taxon>Eukaryota</taxon>
        <taxon>Viridiplantae</taxon>
        <taxon>Streptophyta</taxon>
        <taxon>Embryophyta</taxon>
        <taxon>Tracheophyta</taxon>
        <taxon>Spermatophyta</taxon>
        <taxon>Magnoliopsida</taxon>
        <taxon>eudicotyledons</taxon>
        <taxon>Gunneridae</taxon>
        <taxon>Pentapetalae</taxon>
        <taxon>rosids</taxon>
        <taxon>malvids</taxon>
        <taxon>Brassicales</taxon>
        <taxon>Brassicaceae</taxon>
        <taxon>Camelineae</taxon>
        <taxon>Arabidopsis</taxon>
    </lineage>
</organism>
<comment type="subcellular location">
    <subcellularLocation>
        <location evidence="1">Membrane</location>
        <topology evidence="1">Multi-pass membrane protein</topology>
    </subcellularLocation>
</comment>
<feature type="transmembrane region" description="Helical" evidence="9">
    <location>
        <begin position="12"/>
        <end position="31"/>
    </location>
</feature>
<dbReference type="GO" id="GO:0015031">
    <property type="term" value="P:protein transport"/>
    <property type="evidence" value="ECO:0007669"/>
    <property type="project" value="UniProtKB-KW"/>
</dbReference>
<evidence type="ECO:0000256" key="3">
    <source>
        <dbReference type="ARBA" id="ARBA00022448"/>
    </source>
</evidence>
<keyword evidence="11" id="KW-1185">Reference proteome</keyword>
<dbReference type="EMBL" id="GL348720">
    <property type="protein sequence ID" value="EFH40859.1"/>
    <property type="molecule type" value="Genomic_DNA"/>
</dbReference>
<evidence type="ECO:0000256" key="9">
    <source>
        <dbReference type="SAM" id="Phobius"/>
    </source>
</evidence>
<accession>D7MR49</accession>
<reference evidence="11" key="1">
    <citation type="journal article" date="2011" name="Nat. Genet.">
        <title>The Arabidopsis lyrata genome sequence and the basis of rapid genome size change.</title>
        <authorList>
            <person name="Hu T.T."/>
            <person name="Pattyn P."/>
            <person name="Bakker E.G."/>
            <person name="Cao J."/>
            <person name="Cheng J.-F."/>
            <person name="Clark R.M."/>
            <person name="Fahlgren N."/>
            <person name="Fawcett J.A."/>
            <person name="Grimwood J."/>
            <person name="Gundlach H."/>
            <person name="Haberer G."/>
            <person name="Hollister J.D."/>
            <person name="Ossowski S."/>
            <person name="Ottilar R.P."/>
            <person name="Salamov A.A."/>
            <person name="Schneeberger K."/>
            <person name="Spannagl M."/>
            <person name="Wang X."/>
            <person name="Yang L."/>
            <person name="Nasrallah M.E."/>
            <person name="Bergelson J."/>
            <person name="Carrington J.C."/>
            <person name="Gaut B.S."/>
            <person name="Schmutz J."/>
            <person name="Mayer K.F.X."/>
            <person name="Van de Peer Y."/>
            <person name="Grigoriev I.V."/>
            <person name="Nordborg M."/>
            <person name="Weigel D."/>
            <person name="Guo Y.-L."/>
        </authorList>
    </citation>
    <scope>NUCLEOTIDE SEQUENCE [LARGE SCALE GENOMIC DNA]</scope>
    <source>
        <strain evidence="11">cv. MN47</strain>
    </source>
</reference>
<dbReference type="HOGENOM" id="CLU_1327968_0_0_1"/>
<keyword evidence="3" id="KW-0813">Transport</keyword>
<keyword evidence="8 9" id="KW-0472">Membrane</keyword>
<feature type="transmembrane region" description="Helical" evidence="9">
    <location>
        <begin position="122"/>
        <end position="142"/>
    </location>
</feature>
<dbReference type="Proteomes" id="UP000008694">
    <property type="component" value="Unassembled WGS sequence"/>
</dbReference>
<dbReference type="PANTHER" id="PTHR22601">
    <property type="entry name" value="ISP4 LIKE PROTEIN"/>
    <property type="match status" value="1"/>
</dbReference>
<gene>
    <name evidence="10" type="ORF">ARALYDRAFT_919108</name>
</gene>
<keyword evidence="5" id="KW-0571">Peptide transport</keyword>
<evidence type="ECO:0000256" key="6">
    <source>
        <dbReference type="ARBA" id="ARBA00022927"/>
    </source>
</evidence>
<keyword evidence="6" id="KW-0653">Protein transport</keyword>
<evidence type="ECO:0000256" key="8">
    <source>
        <dbReference type="ARBA" id="ARBA00023136"/>
    </source>
</evidence>
<dbReference type="AlphaFoldDB" id="D7MR49"/>
<evidence type="ECO:0000256" key="7">
    <source>
        <dbReference type="ARBA" id="ARBA00022989"/>
    </source>
</evidence>
<dbReference type="InterPro" id="IPR004648">
    <property type="entry name" value="Oligpept_transpt"/>
</dbReference>
<comment type="similarity">
    <text evidence="2">Belongs to the oligopeptide OPT transporter (TC 2.A.67.1) family.</text>
</comment>
<dbReference type="NCBIfam" id="TIGR00728">
    <property type="entry name" value="OPT_sfam"/>
    <property type="match status" value="1"/>
</dbReference>
<dbReference type="InterPro" id="IPR004813">
    <property type="entry name" value="OPT"/>
</dbReference>
<protein>
    <submittedName>
        <fullName evidence="10">Uncharacterized protein</fullName>
    </submittedName>
</protein>
<proteinExistence type="inferred from homology"/>
<evidence type="ECO:0000256" key="5">
    <source>
        <dbReference type="ARBA" id="ARBA00022856"/>
    </source>
</evidence>
<dbReference type="STRING" id="81972.D7MR49"/>
<dbReference type="GO" id="GO:0016020">
    <property type="term" value="C:membrane"/>
    <property type="evidence" value="ECO:0007669"/>
    <property type="project" value="UniProtKB-SubCell"/>
</dbReference>